<dbReference type="EMBL" id="RBKU01000001">
    <property type="protein sequence ID" value="RKR80895.1"/>
    <property type="molecule type" value="Genomic_DNA"/>
</dbReference>
<evidence type="ECO:0000313" key="3">
    <source>
        <dbReference type="Proteomes" id="UP000268007"/>
    </source>
</evidence>
<keyword evidence="3" id="KW-1185">Reference proteome</keyword>
<comment type="caution">
    <text evidence="2">The sequence shown here is derived from an EMBL/GenBank/DDBJ whole genome shotgun (WGS) entry which is preliminary data.</text>
</comment>
<evidence type="ECO:0008006" key="4">
    <source>
        <dbReference type="Google" id="ProtNLM"/>
    </source>
</evidence>
<organism evidence="2 3">
    <name type="scientific">Mucilaginibacter gracilis</name>
    <dbReference type="NCBI Taxonomy" id="423350"/>
    <lineage>
        <taxon>Bacteria</taxon>
        <taxon>Pseudomonadati</taxon>
        <taxon>Bacteroidota</taxon>
        <taxon>Sphingobacteriia</taxon>
        <taxon>Sphingobacteriales</taxon>
        <taxon>Sphingobacteriaceae</taxon>
        <taxon>Mucilaginibacter</taxon>
    </lineage>
</organism>
<feature type="signal peptide" evidence="1">
    <location>
        <begin position="1"/>
        <end position="19"/>
    </location>
</feature>
<gene>
    <name evidence="2" type="ORF">BDD43_1032</name>
</gene>
<accession>A0A495IVW5</accession>
<dbReference type="OrthoDB" id="794739at2"/>
<dbReference type="Proteomes" id="UP000268007">
    <property type="component" value="Unassembled WGS sequence"/>
</dbReference>
<reference evidence="2 3" key="1">
    <citation type="submission" date="2018-10" db="EMBL/GenBank/DDBJ databases">
        <title>Genomic Encyclopedia of Archaeal and Bacterial Type Strains, Phase II (KMG-II): from individual species to whole genera.</title>
        <authorList>
            <person name="Goeker M."/>
        </authorList>
    </citation>
    <scope>NUCLEOTIDE SEQUENCE [LARGE SCALE GENOMIC DNA]</scope>
    <source>
        <strain evidence="2 3">DSM 18602</strain>
    </source>
</reference>
<dbReference type="AlphaFoldDB" id="A0A495IVW5"/>
<protein>
    <recommendedName>
        <fullName evidence="4">TonB-like protein</fullName>
    </recommendedName>
</protein>
<dbReference type="RefSeq" id="WP_121196715.1">
    <property type="nucleotide sequence ID" value="NZ_RBKU01000001.1"/>
</dbReference>
<feature type="chain" id="PRO_5019853146" description="TonB-like protein" evidence="1">
    <location>
        <begin position="20"/>
        <end position="174"/>
    </location>
</feature>
<keyword evidence="1" id="KW-0732">Signal</keyword>
<evidence type="ECO:0000313" key="2">
    <source>
        <dbReference type="EMBL" id="RKR80895.1"/>
    </source>
</evidence>
<evidence type="ECO:0000256" key="1">
    <source>
        <dbReference type="SAM" id="SignalP"/>
    </source>
</evidence>
<proteinExistence type="predicted"/>
<sequence>MKKTLILALVVLMCGTAFAQKKEKAAADTVKKELPAPFKGGIDSLLQFFKDNLVVSPQIIKAKASGTAIIKFTSEGKGFLTSIVIYYADDYMLTQPATDVLRRSNGKWIIPKEVQLYDFVIQFTYNYKPTGGDIKPAALKAILDYQQQHKPIISTNQVPLNYATMLPTIVVNYE</sequence>
<name>A0A495IVW5_9SPHI</name>